<keyword evidence="12" id="KW-1185">Reference proteome</keyword>
<dbReference type="EC" id="1.5.1.3" evidence="3 8"/>
<keyword evidence="6 8" id="KW-0560">Oxidoreductase</keyword>
<evidence type="ECO:0000256" key="4">
    <source>
        <dbReference type="ARBA" id="ARBA00022563"/>
    </source>
</evidence>
<comment type="caution">
    <text evidence="11">The sequence shown here is derived from an EMBL/GenBank/DDBJ whole genome shotgun (WGS) entry which is preliminary data.</text>
</comment>
<evidence type="ECO:0000256" key="8">
    <source>
        <dbReference type="PIRNR" id="PIRNR000194"/>
    </source>
</evidence>
<evidence type="ECO:0000259" key="10">
    <source>
        <dbReference type="PROSITE" id="PS51330"/>
    </source>
</evidence>
<evidence type="ECO:0000256" key="3">
    <source>
        <dbReference type="ARBA" id="ARBA00012856"/>
    </source>
</evidence>
<reference evidence="11 12" key="1">
    <citation type="submission" date="2016-11" db="EMBL/GenBank/DDBJ databases">
        <authorList>
            <person name="Varghese N."/>
            <person name="Submissions S."/>
        </authorList>
    </citation>
    <scope>NUCLEOTIDE SEQUENCE [LARGE SCALE GENOMIC DNA]</scope>
    <source>
        <strain evidence="11 12">DSM 21988</strain>
    </source>
</reference>
<dbReference type="Gene3D" id="3.40.430.10">
    <property type="entry name" value="Dihydrofolate Reductase, subunit A"/>
    <property type="match status" value="1"/>
</dbReference>
<sequence>MPPMTDIPIVLVVAMARNRVIGADGGMPWTLPTDLARYRRLTMGRPMIMGRRTLDAIGRLLDGRDSIVLSHDAGRVRFGAVYADSLEAALRLARASAGRRGSDAITVVGGEEIFRQFLPMANRIELTVIEIEPKGDAFFPELADEEWQVVRDEPMKCADRDEADARFLTLERRRVAI</sequence>
<dbReference type="InterPro" id="IPR012259">
    <property type="entry name" value="DHFR"/>
</dbReference>
<evidence type="ECO:0000256" key="7">
    <source>
        <dbReference type="ARBA" id="ARBA00025067"/>
    </source>
</evidence>
<evidence type="ECO:0000256" key="2">
    <source>
        <dbReference type="ARBA" id="ARBA00009539"/>
    </source>
</evidence>
<comment type="pathway">
    <text evidence="1 8">Cofactor biosynthesis; tetrahydrofolate biosynthesis; 5,6,7,8-tetrahydrofolate from 7,8-dihydrofolate: step 1/1.</text>
</comment>
<dbReference type="PANTHER" id="PTHR48069">
    <property type="entry name" value="DIHYDROFOLATE REDUCTASE"/>
    <property type="match status" value="1"/>
</dbReference>
<dbReference type="PRINTS" id="PR00070">
    <property type="entry name" value="DHFR"/>
</dbReference>
<organism evidence="11 12">
    <name type="scientific">Aureimonas altamirensis DSM 21988</name>
    <dbReference type="NCBI Taxonomy" id="1121026"/>
    <lineage>
        <taxon>Bacteria</taxon>
        <taxon>Pseudomonadati</taxon>
        <taxon>Pseudomonadota</taxon>
        <taxon>Alphaproteobacteria</taxon>
        <taxon>Hyphomicrobiales</taxon>
        <taxon>Aurantimonadaceae</taxon>
        <taxon>Aureimonas</taxon>
    </lineage>
</organism>
<dbReference type="InterPro" id="IPR001796">
    <property type="entry name" value="DHFR_dom"/>
</dbReference>
<proteinExistence type="inferred from homology"/>
<evidence type="ECO:0000256" key="9">
    <source>
        <dbReference type="RuleBase" id="RU004474"/>
    </source>
</evidence>
<dbReference type="CDD" id="cd00209">
    <property type="entry name" value="DHFR"/>
    <property type="match status" value="1"/>
</dbReference>
<name>A0ABY1I1M4_9HYPH</name>
<dbReference type="EMBL" id="FQZC01000001">
    <property type="protein sequence ID" value="SHI45499.1"/>
    <property type="molecule type" value="Genomic_DNA"/>
</dbReference>
<dbReference type="PIRSF" id="PIRSF000194">
    <property type="entry name" value="DHFR"/>
    <property type="match status" value="1"/>
</dbReference>
<dbReference type="PROSITE" id="PS00075">
    <property type="entry name" value="DHFR_1"/>
    <property type="match status" value="1"/>
</dbReference>
<dbReference type="Pfam" id="PF00186">
    <property type="entry name" value="DHFR_1"/>
    <property type="match status" value="1"/>
</dbReference>
<dbReference type="Proteomes" id="UP000184290">
    <property type="component" value="Unassembled WGS sequence"/>
</dbReference>
<dbReference type="SUPFAM" id="SSF53597">
    <property type="entry name" value="Dihydrofolate reductase-like"/>
    <property type="match status" value="1"/>
</dbReference>
<feature type="domain" description="DHFR" evidence="10">
    <location>
        <begin position="8"/>
        <end position="172"/>
    </location>
</feature>
<dbReference type="PANTHER" id="PTHR48069:SF3">
    <property type="entry name" value="DIHYDROFOLATE REDUCTASE"/>
    <property type="match status" value="1"/>
</dbReference>
<evidence type="ECO:0000256" key="6">
    <source>
        <dbReference type="ARBA" id="ARBA00023002"/>
    </source>
</evidence>
<keyword evidence="5 8" id="KW-0521">NADP</keyword>
<comment type="similarity">
    <text evidence="2 8 9">Belongs to the dihydrofolate reductase family.</text>
</comment>
<comment type="catalytic activity">
    <reaction evidence="8">
        <text>(6S)-5,6,7,8-tetrahydrofolate + NADP(+) = 7,8-dihydrofolate + NADPH + H(+)</text>
        <dbReference type="Rhea" id="RHEA:15009"/>
        <dbReference type="ChEBI" id="CHEBI:15378"/>
        <dbReference type="ChEBI" id="CHEBI:57451"/>
        <dbReference type="ChEBI" id="CHEBI:57453"/>
        <dbReference type="ChEBI" id="CHEBI:57783"/>
        <dbReference type="ChEBI" id="CHEBI:58349"/>
        <dbReference type="EC" id="1.5.1.3"/>
    </reaction>
</comment>
<comment type="function">
    <text evidence="7 8">Key enzyme in folate metabolism. Catalyzes an essential reaction for de novo glycine and purine synthesis, and for DNA precursor synthesis.</text>
</comment>
<gene>
    <name evidence="11" type="ORF">SAMN02745911_0207</name>
</gene>
<dbReference type="InterPro" id="IPR024072">
    <property type="entry name" value="DHFR-like_dom_sf"/>
</dbReference>
<protein>
    <recommendedName>
        <fullName evidence="3 8">Dihydrofolate reductase</fullName>
        <ecNumber evidence="3 8">1.5.1.3</ecNumber>
    </recommendedName>
</protein>
<evidence type="ECO:0000256" key="5">
    <source>
        <dbReference type="ARBA" id="ARBA00022857"/>
    </source>
</evidence>
<dbReference type="PROSITE" id="PS51330">
    <property type="entry name" value="DHFR_2"/>
    <property type="match status" value="1"/>
</dbReference>
<accession>A0ABY1I1M4</accession>
<evidence type="ECO:0000256" key="1">
    <source>
        <dbReference type="ARBA" id="ARBA00004903"/>
    </source>
</evidence>
<evidence type="ECO:0000313" key="11">
    <source>
        <dbReference type="EMBL" id="SHI45499.1"/>
    </source>
</evidence>
<evidence type="ECO:0000313" key="12">
    <source>
        <dbReference type="Proteomes" id="UP000184290"/>
    </source>
</evidence>
<dbReference type="InterPro" id="IPR017925">
    <property type="entry name" value="DHFR_CS"/>
</dbReference>
<keyword evidence="4 8" id="KW-0554">One-carbon metabolism</keyword>